<protein>
    <submittedName>
        <fullName evidence="1">Uncharacterized protein</fullName>
    </submittedName>
</protein>
<organism evidence="1 2">
    <name type="scientific">Lipomyces starkeyi NRRL Y-11557</name>
    <dbReference type="NCBI Taxonomy" id="675824"/>
    <lineage>
        <taxon>Eukaryota</taxon>
        <taxon>Fungi</taxon>
        <taxon>Dikarya</taxon>
        <taxon>Ascomycota</taxon>
        <taxon>Saccharomycotina</taxon>
        <taxon>Lipomycetes</taxon>
        <taxon>Lipomycetales</taxon>
        <taxon>Lipomycetaceae</taxon>
        <taxon>Lipomyces</taxon>
    </lineage>
</organism>
<sequence length="187" mass="20642">MDAGCHAARRFWNEGTECLSVCDCGNTTAVARAERTCKIIKDFHGLNKITSTVDNISSLIPPEISLGRTIIRPDTKDETRYIYRCIPDVEPLNSSGVVQSRVNGTRVNGPDSSDPTIQLRAKWDTPVLIIVYILQSLRGPSVVPDDVLQLAQQSPDALEILKAAGKSIKSHFNRLLSIVEMRRSPEV</sequence>
<evidence type="ECO:0000313" key="1">
    <source>
        <dbReference type="EMBL" id="ODQ71866.1"/>
    </source>
</evidence>
<dbReference type="Proteomes" id="UP000094385">
    <property type="component" value="Unassembled WGS sequence"/>
</dbReference>
<accession>A0A1E3Q2H2</accession>
<proteinExistence type="predicted"/>
<dbReference type="EMBL" id="KV454296">
    <property type="protein sequence ID" value="ODQ71866.1"/>
    <property type="molecule type" value="Genomic_DNA"/>
</dbReference>
<gene>
    <name evidence="1" type="ORF">LIPSTDRAFT_310342</name>
</gene>
<name>A0A1E3Q2H2_LIPST</name>
<dbReference type="AlphaFoldDB" id="A0A1E3Q2H2"/>
<evidence type="ECO:0000313" key="2">
    <source>
        <dbReference type="Proteomes" id="UP000094385"/>
    </source>
</evidence>
<reference evidence="1 2" key="1">
    <citation type="journal article" date="2016" name="Proc. Natl. Acad. Sci. U.S.A.">
        <title>Comparative genomics of biotechnologically important yeasts.</title>
        <authorList>
            <person name="Riley R."/>
            <person name="Haridas S."/>
            <person name="Wolfe K.H."/>
            <person name="Lopes M.R."/>
            <person name="Hittinger C.T."/>
            <person name="Goeker M."/>
            <person name="Salamov A.A."/>
            <person name="Wisecaver J.H."/>
            <person name="Long T.M."/>
            <person name="Calvey C.H."/>
            <person name="Aerts A.L."/>
            <person name="Barry K.W."/>
            <person name="Choi C."/>
            <person name="Clum A."/>
            <person name="Coughlan A.Y."/>
            <person name="Deshpande S."/>
            <person name="Douglass A.P."/>
            <person name="Hanson S.J."/>
            <person name="Klenk H.-P."/>
            <person name="LaButti K.M."/>
            <person name="Lapidus A."/>
            <person name="Lindquist E.A."/>
            <person name="Lipzen A.M."/>
            <person name="Meier-Kolthoff J.P."/>
            <person name="Ohm R.A."/>
            <person name="Otillar R.P."/>
            <person name="Pangilinan J.L."/>
            <person name="Peng Y."/>
            <person name="Rokas A."/>
            <person name="Rosa C.A."/>
            <person name="Scheuner C."/>
            <person name="Sibirny A.A."/>
            <person name="Slot J.C."/>
            <person name="Stielow J.B."/>
            <person name="Sun H."/>
            <person name="Kurtzman C.P."/>
            <person name="Blackwell M."/>
            <person name="Grigoriev I.V."/>
            <person name="Jeffries T.W."/>
        </authorList>
    </citation>
    <scope>NUCLEOTIDE SEQUENCE [LARGE SCALE GENOMIC DNA]</scope>
    <source>
        <strain evidence="1 2">NRRL Y-11557</strain>
    </source>
</reference>
<keyword evidence="2" id="KW-1185">Reference proteome</keyword>